<comment type="catalytic activity">
    <reaction evidence="7 8">
        <text>alpha-D-xylose = alpha-D-xylulofuranose</text>
        <dbReference type="Rhea" id="RHEA:22816"/>
        <dbReference type="ChEBI" id="CHEBI:28518"/>
        <dbReference type="ChEBI" id="CHEBI:188998"/>
        <dbReference type="EC" id="5.3.1.5"/>
    </reaction>
</comment>
<sequence length="434" mass="49361">MSFPQIPKIEYKGPESTDPLSYRFYNKSEIIMGKTMEEWCRFSLCSWHTFRGKGADPFGFPTMKRHFDDESDSMENAKRRIDAMFEMLMKLDIGYYTFHDRDVSPEGSTLEESNKMLDEIVDYLAEKQKKTGVKLLWATQNLFSHPRYMNGGATNPDATTFAYACTQAKKVIEINHKLGGENVVYWGGREGYQSVLNTDVKREMDHMAAFFRMCRDYRDKIGSTAQLLIEPKPREPTKHQYDYDAQTVIGFLCTYGLQGDFKVNIEPNHTTLAGHDYEHDILVASKLGFLGSIDCNSGDPLLGWDTDMFCTDIKKTTLVMKIVIEQGGLHAGGLNFDCKVRRESTEDRDLFIGHIGGIDNFARGLRNAAKIIQDNVMDNMVKERYATFDEGFGKTVEEGTATLESAAAFAVKAGEPEQKSGRQEEYEMILNRYV</sequence>
<comment type="similarity">
    <text evidence="1 8">Belongs to the xylose isomerase family.</text>
</comment>
<evidence type="ECO:0000256" key="4">
    <source>
        <dbReference type="ARBA" id="ARBA00022723"/>
    </source>
</evidence>
<accession>A0A9W7EU41</accession>
<dbReference type="PRINTS" id="PR00688">
    <property type="entry name" value="XYLOSISMRASE"/>
</dbReference>
<organism evidence="9 10">
    <name type="scientific">Triparma verrucosa</name>
    <dbReference type="NCBI Taxonomy" id="1606542"/>
    <lineage>
        <taxon>Eukaryota</taxon>
        <taxon>Sar</taxon>
        <taxon>Stramenopiles</taxon>
        <taxon>Ochrophyta</taxon>
        <taxon>Bolidophyceae</taxon>
        <taxon>Parmales</taxon>
        <taxon>Triparmaceae</taxon>
        <taxon>Triparma</taxon>
    </lineage>
</organism>
<dbReference type="PANTHER" id="PTHR48408">
    <property type="match status" value="1"/>
</dbReference>
<dbReference type="NCBIfam" id="NF003998">
    <property type="entry name" value="PRK05474.1"/>
    <property type="match status" value="1"/>
</dbReference>
<evidence type="ECO:0000256" key="8">
    <source>
        <dbReference type="RuleBase" id="RU000609"/>
    </source>
</evidence>
<dbReference type="Proteomes" id="UP001165160">
    <property type="component" value="Unassembled WGS sequence"/>
</dbReference>
<dbReference type="InterPro" id="IPR013452">
    <property type="entry name" value="Xylose_isom_bac"/>
</dbReference>
<keyword evidence="4 8" id="KW-0479">Metal-binding</keyword>
<dbReference type="HAMAP" id="MF_00455">
    <property type="entry name" value="Xylose_isom_A"/>
    <property type="match status" value="1"/>
</dbReference>
<reference evidence="10" key="1">
    <citation type="journal article" date="2023" name="Commun. Biol.">
        <title>Genome analysis of Parmales, the sister group of diatoms, reveals the evolutionary specialization of diatoms from phago-mixotrophs to photoautotrophs.</title>
        <authorList>
            <person name="Ban H."/>
            <person name="Sato S."/>
            <person name="Yoshikawa S."/>
            <person name="Yamada K."/>
            <person name="Nakamura Y."/>
            <person name="Ichinomiya M."/>
            <person name="Sato N."/>
            <person name="Blanc-Mathieu R."/>
            <person name="Endo H."/>
            <person name="Kuwata A."/>
            <person name="Ogata H."/>
        </authorList>
    </citation>
    <scope>NUCLEOTIDE SEQUENCE [LARGE SCALE GENOMIC DNA]</scope>
    <source>
        <strain evidence="10">NIES 3699</strain>
    </source>
</reference>
<evidence type="ECO:0000256" key="6">
    <source>
        <dbReference type="ARBA" id="ARBA00023277"/>
    </source>
</evidence>
<evidence type="ECO:0000313" key="10">
    <source>
        <dbReference type="Proteomes" id="UP001165160"/>
    </source>
</evidence>
<dbReference type="PROSITE" id="PS51415">
    <property type="entry name" value="XYLOSE_ISOMERASE"/>
    <property type="match status" value="1"/>
</dbReference>
<gene>
    <name evidence="9" type="ORF">TrVE_jg8002</name>
</gene>
<keyword evidence="6 8" id="KW-0119">Carbohydrate metabolism</keyword>
<dbReference type="EC" id="5.3.1.5" evidence="2 8"/>
<dbReference type="SUPFAM" id="SSF51658">
    <property type="entry name" value="Xylose isomerase-like"/>
    <property type="match status" value="1"/>
</dbReference>
<evidence type="ECO:0000256" key="7">
    <source>
        <dbReference type="ARBA" id="ARBA00033659"/>
    </source>
</evidence>
<keyword evidence="3 8" id="KW-0859">Xylose metabolism</keyword>
<evidence type="ECO:0000313" key="9">
    <source>
        <dbReference type="EMBL" id="GMH89923.1"/>
    </source>
</evidence>
<keyword evidence="5 8" id="KW-0413">Isomerase</keyword>
<keyword evidence="10" id="KW-1185">Reference proteome</keyword>
<comment type="caution">
    <text evidence="9">The sequence shown here is derived from an EMBL/GenBank/DDBJ whole genome shotgun (WGS) entry which is preliminary data.</text>
</comment>
<dbReference type="GO" id="GO:0042732">
    <property type="term" value="P:D-xylose metabolic process"/>
    <property type="evidence" value="ECO:0007669"/>
    <property type="project" value="UniProtKB-KW"/>
</dbReference>
<dbReference type="NCBIfam" id="TIGR02630">
    <property type="entry name" value="xylose_isom_A"/>
    <property type="match status" value="1"/>
</dbReference>
<proteinExistence type="inferred from homology"/>
<dbReference type="GO" id="GO:0009045">
    <property type="term" value="F:xylose isomerase activity"/>
    <property type="evidence" value="ECO:0007669"/>
    <property type="project" value="UniProtKB-EC"/>
</dbReference>
<dbReference type="InterPro" id="IPR036237">
    <property type="entry name" value="Xyl_isomerase-like_sf"/>
</dbReference>
<evidence type="ECO:0000256" key="2">
    <source>
        <dbReference type="ARBA" id="ARBA00011958"/>
    </source>
</evidence>
<dbReference type="AlphaFoldDB" id="A0A9W7EU41"/>
<evidence type="ECO:0000256" key="5">
    <source>
        <dbReference type="ARBA" id="ARBA00023235"/>
    </source>
</evidence>
<dbReference type="PANTHER" id="PTHR48408:SF1">
    <property type="entry name" value="XYLOSE ISOMERASE"/>
    <property type="match status" value="1"/>
</dbReference>
<dbReference type="Gene3D" id="3.20.20.150">
    <property type="entry name" value="Divalent-metal-dependent TIM barrel enzymes"/>
    <property type="match status" value="1"/>
</dbReference>
<dbReference type="GO" id="GO:0046872">
    <property type="term" value="F:metal ion binding"/>
    <property type="evidence" value="ECO:0007669"/>
    <property type="project" value="UniProtKB-KW"/>
</dbReference>
<name>A0A9W7EU41_9STRA</name>
<dbReference type="EMBL" id="BRXX01000099">
    <property type="protein sequence ID" value="GMH89923.1"/>
    <property type="molecule type" value="Genomic_DNA"/>
</dbReference>
<evidence type="ECO:0000256" key="3">
    <source>
        <dbReference type="ARBA" id="ARBA00022629"/>
    </source>
</evidence>
<dbReference type="InterPro" id="IPR001998">
    <property type="entry name" value="Xylose_isomerase"/>
</dbReference>
<evidence type="ECO:0000256" key="1">
    <source>
        <dbReference type="ARBA" id="ARBA00005765"/>
    </source>
</evidence>
<protein>
    <recommendedName>
        <fullName evidence="2 8">Xylose isomerase</fullName>
        <ecNumber evidence="2 8">5.3.1.5</ecNumber>
    </recommendedName>
</protein>